<dbReference type="Pfam" id="PF02578">
    <property type="entry name" value="Cu-oxidase_4"/>
    <property type="match status" value="1"/>
</dbReference>
<evidence type="ECO:0000313" key="12">
    <source>
        <dbReference type="Proteomes" id="UP000237351"/>
    </source>
</evidence>
<evidence type="ECO:0000256" key="1">
    <source>
        <dbReference type="ARBA" id="ARBA00000553"/>
    </source>
</evidence>
<dbReference type="InterPro" id="IPR038371">
    <property type="entry name" value="Cu_polyphenol_OxRdtase_sf"/>
</dbReference>
<sequence length="259" mass="29097">MNQELKIFLSPLFSPFTQIKHGFFSRKGGVSQGMYESLNVCYDKGDKKYHVSENRNLIERHFSASNPPILLIPQQEHTEKVLILEEPFISPPVVDGLVTQKKGLLIGVQTADCVPLLMVDPKKQIIAAVHAGWKGTLKGIPQKAVKKMMALGADIKDIYASIGPCISQESYEVGEEVFKAFTSKDHSFKDHFKQSGRANHYLFDLPGVVYMSLKKEGVEFIHNTHLNTYTDETHFFSCRRSTHRGESVFGTCVSSIMIC</sequence>
<dbReference type="SUPFAM" id="SSF64438">
    <property type="entry name" value="CNF1/YfiH-like putative cysteine hydrolases"/>
    <property type="match status" value="1"/>
</dbReference>
<evidence type="ECO:0000256" key="8">
    <source>
        <dbReference type="ARBA" id="ARBA00048968"/>
    </source>
</evidence>
<dbReference type="GO" id="GO:0016787">
    <property type="term" value="F:hydrolase activity"/>
    <property type="evidence" value="ECO:0007669"/>
    <property type="project" value="UniProtKB-KW"/>
</dbReference>
<dbReference type="Proteomes" id="UP000237351">
    <property type="component" value="Chromosome"/>
</dbReference>
<name>A0A1W6N6G6_9PROT</name>
<comment type="catalytic activity">
    <reaction evidence="9">
        <text>S-methyl-5'-thioadenosine + phosphate = 5-(methylsulfanyl)-alpha-D-ribose 1-phosphate + adenine</text>
        <dbReference type="Rhea" id="RHEA:11852"/>
        <dbReference type="ChEBI" id="CHEBI:16708"/>
        <dbReference type="ChEBI" id="CHEBI:17509"/>
        <dbReference type="ChEBI" id="CHEBI:43474"/>
        <dbReference type="ChEBI" id="CHEBI:58533"/>
        <dbReference type="EC" id="2.4.2.28"/>
    </reaction>
    <physiologicalReaction direction="left-to-right" evidence="9">
        <dbReference type="Rhea" id="RHEA:11853"/>
    </physiologicalReaction>
</comment>
<dbReference type="PANTHER" id="PTHR30616:SF2">
    <property type="entry name" value="PURINE NUCLEOSIDE PHOSPHORYLASE LACC1"/>
    <property type="match status" value="1"/>
</dbReference>
<dbReference type="NCBIfam" id="TIGR00726">
    <property type="entry name" value="peptidoglycan editing factor PgeF"/>
    <property type="match status" value="1"/>
</dbReference>
<evidence type="ECO:0000256" key="10">
    <source>
        <dbReference type="RuleBase" id="RU361274"/>
    </source>
</evidence>
<dbReference type="EMBL" id="CP008743">
    <property type="protein sequence ID" value="ARN85372.1"/>
    <property type="molecule type" value="Genomic_DNA"/>
</dbReference>
<proteinExistence type="inferred from homology"/>
<dbReference type="AlphaFoldDB" id="A0A1W6N6G6"/>
<accession>A0A1W6N6G6</accession>
<protein>
    <recommendedName>
        <fullName evidence="10">Purine nucleoside phosphorylase</fullName>
    </recommendedName>
</protein>
<keyword evidence="5" id="KW-0378">Hydrolase</keyword>
<evidence type="ECO:0000256" key="7">
    <source>
        <dbReference type="ARBA" id="ARBA00047989"/>
    </source>
</evidence>
<comment type="catalytic activity">
    <reaction evidence="8">
        <text>adenosine + phosphate = alpha-D-ribose 1-phosphate + adenine</text>
        <dbReference type="Rhea" id="RHEA:27642"/>
        <dbReference type="ChEBI" id="CHEBI:16335"/>
        <dbReference type="ChEBI" id="CHEBI:16708"/>
        <dbReference type="ChEBI" id="CHEBI:43474"/>
        <dbReference type="ChEBI" id="CHEBI:57720"/>
        <dbReference type="EC" id="2.4.2.1"/>
    </reaction>
    <physiologicalReaction direction="left-to-right" evidence="8">
        <dbReference type="Rhea" id="RHEA:27643"/>
    </physiologicalReaction>
</comment>
<dbReference type="InterPro" id="IPR003730">
    <property type="entry name" value="Cu_polyphenol_OxRdtase"/>
</dbReference>
<comment type="catalytic activity">
    <reaction evidence="7">
        <text>adenosine + H2O + H(+) = inosine + NH4(+)</text>
        <dbReference type="Rhea" id="RHEA:24408"/>
        <dbReference type="ChEBI" id="CHEBI:15377"/>
        <dbReference type="ChEBI" id="CHEBI:15378"/>
        <dbReference type="ChEBI" id="CHEBI:16335"/>
        <dbReference type="ChEBI" id="CHEBI:17596"/>
        <dbReference type="ChEBI" id="CHEBI:28938"/>
        <dbReference type="EC" id="3.5.4.4"/>
    </reaction>
    <physiologicalReaction direction="left-to-right" evidence="7">
        <dbReference type="Rhea" id="RHEA:24409"/>
    </physiologicalReaction>
</comment>
<keyword evidence="12" id="KW-1185">Reference proteome</keyword>
<comment type="catalytic activity">
    <reaction evidence="1">
        <text>inosine + phosphate = alpha-D-ribose 1-phosphate + hypoxanthine</text>
        <dbReference type="Rhea" id="RHEA:27646"/>
        <dbReference type="ChEBI" id="CHEBI:17368"/>
        <dbReference type="ChEBI" id="CHEBI:17596"/>
        <dbReference type="ChEBI" id="CHEBI:43474"/>
        <dbReference type="ChEBI" id="CHEBI:57720"/>
        <dbReference type="EC" id="2.4.2.1"/>
    </reaction>
    <physiologicalReaction direction="left-to-right" evidence="1">
        <dbReference type="Rhea" id="RHEA:27647"/>
    </physiologicalReaction>
</comment>
<dbReference type="PANTHER" id="PTHR30616">
    <property type="entry name" value="UNCHARACTERIZED PROTEIN YFIH"/>
    <property type="match status" value="1"/>
</dbReference>
<evidence type="ECO:0000256" key="4">
    <source>
        <dbReference type="ARBA" id="ARBA00022723"/>
    </source>
</evidence>
<comment type="similarity">
    <text evidence="2 10">Belongs to the purine nucleoside phosphorylase YfiH/LACC1 family.</text>
</comment>
<dbReference type="GO" id="GO:0017061">
    <property type="term" value="F:S-methyl-5-thioadenosine phosphorylase activity"/>
    <property type="evidence" value="ECO:0007669"/>
    <property type="project" value="UniProtKB-EC"/>
</dbReference>
<evidence type="ECO:0000256" key="9">
    <source>
        <dbReference type="ARBA" id="ARBA00049893"/>
    </source>
</evidence>
<reference evidence="11 12" key="1">
    <citation type="submission" date="2014-06" db="EMBL/GenBank/DDBJ databases">
        <title>The genome of the endonuclear symbiont Nucleicultrix amoebiphila.</title>
        <authorList>
            <person name="Schulz F."/>
            <person name="Horn M."/>
        </authorList>
    </citation>
    <scope>NUCLEOTIDE SEQUENCE [LARGE SCALE GENOMIC DNA]</scope>
    <source>
        <strain evidence="11 12">FS5</strain>
    </source>
</reference>
<keyword evidence="3" id="KW-0808">Transferase</keyword>
<keyword evidence="6" id="KW-0862">Zinc</keyword>
<keyword evidence="4" id="KW-0479">Metal-binding</keyword>
<evidence type="ECO:0000256" key="5">
    <source>
        <dbReference type="ARBA" id="ARBA00022801"/>
    </source>
</evidence>
<dbReference type="KEGG" id="naf:GQ61_08825"/>
<evidence type="ECO:0000313" key="11">
    <source>
        <dbReference type="EMBL" id="ARN85372.1"/>
    </source>
</evidence>
<dbReference type="CDD" id="cd16833">
    <property type="entry name" value="YfiH"/>
    <property type="match status" value="1"/>
</dbReference>
<evidence type="ECO:0000256" key="3">
    <source>
        <dbReference type="ARBA" id="ARBA00022679"/>
    </source>
</evidence>
<dbReference type="Gene3D" id="3.60.140.10">
    <property type="entry name" value="CNF1/YfiH-like putative cysteine hydrolases"/>
    <property type="match status" value="1"/>
</dbReference>
<dbReference type="STRING" id="1414854.GQ61_08825"/>
<dbReference type="InterPro" id="IPR011324">
    <property type="entry name" value="Cytotoxic_necrot_fac-like_cat"/>
</dbReference>
<dbReference type="RefSeq" id="WP_085784932.1">
    <property type="nucleotide sequence ID" value="NZ_CP008743.1"/>
</dbReference>
<dbReference type="OrthoDB" id="4279at2"/>
<gene>
    <name evidence="11" type="ORF">GQ61_08825</name>
</gene>
<evidence type="ECO:0000256" key="6">
    <source>
        <dbReference type="ARBA" id="ARBA00022833"/>
    </source>
</evidence>
<organism evidence="11 12">
    <name type="scientific">Candidatus Nucleicultrix amoebiphila FS5</name>
    <dbReference type="NCBI Taxonomy" id="1414854"/>
    <lineage>
        <taxon>Bacteria</taxon>
        <taxon>Pseudomonadati</taxon>
        <taxon>Pseudomonadota</taxon>
        <taxon>Alphaproteobacteria</taxon>
        <taxon>Holosporales</taxon>
        <taxon>Candidatus Nucleicultricaceae</taxon>
        <taxon>Candidatus Nucleicultrix</taxon>
    </lineage>
</organism>
<dbReference type="GO" id="GO:0005507">
    <property type="term" value="F:copper ion binding"/>
    <property type="evidence" value="ECO:0007669"/>
    <property type="project" value="TreeGrafter"/>
</dbReference>
<evidence type="ECO:0000256" key="2">
    <source>
        <dbReference type="ARBA" id="ARBA00007353"/>
    </source>
</evidence>